<proteinExistence type="predicted"/>
<organism evidence="1 2">
    <name type="scientific">Melipona bicolor</name>
    <dbReference type="NCBI Taxonomy" id="60889"/>
    <lineage>
        <taxon>Eukaryota</taxon>
        <taxon>Metazoa</taxon>
        <taxon>Ecdysozoa</taxon>
        <taxon>Arthropoda</taxon>
        <taxon>Hexapoda</taxon>
        <taxon>Insecta</taxon>
        <taxon>Pterygota</taxon>
        <taxon>Neoptera</taxon>
        <taxon>Endopterygota</taxon>
        <taxon>Hymenoptera</taxon>
        <taxon>Apocrita</taxon>
        <taxon>Aculeata</taxon>
        <taxon>Apoidea</taxon>
        <taxon>Anthophila</taxon>
        <taxon>Apidae</taxon>
        <taxon>Melipona</taxon>
    </lineage>
</organism>
<reference evidence="1" key="1">
    <citation type="submission" date="2021-10" db="EMBL/GenBank/DDBJ databases">
        <title>Melipona bicolor Genome sequencing and assembly.</title>
        <authorList>
            <person name="Araujo N.S."/>
            <person name="Arias M.C."/>
        </authorList>
    </citation>
    <scope>NUCLEOTIDE SEQUENCE</scope>
    <source>
        <strain evidence="1">USP_2M_L1-L4_2017</strain>
        <tissue evidence="1">Whole body</tissue>
    </source>
</reference>
<evidence type="ECO:0000313" key="1">
    <source>
        <dbReference type="EMBL" id="KAK1129021.1"/>
    </source>
</evidence>
<sequence>IRVDTPNFPCSAIVPDAESTPYFRKLTPIHHPGSNVGSRTKDQPLSLDFNGQPRHEMLTTAIVFIRANPPLGTV</sequence>
<evidence type="ECO:0000313" key="2">
    <source>
        <dbReference type="Proteomes" id="UP001177670"/>
    </source>
</evidence>
<dbReference type="Proteomes" id="UP001177670">
    <property type="component" value="Unassembled WGS sequence"/>
</dbReference>
<protein>
    <submittedName>
        <fullName evidence="1">Uncharacterized protein</fullName>
    </submittedName>
</protein>
<accession>A0AA40G0X4</accession>
<comment type="caution">
    <text evidence="1">The sequence shown here is derived from an EMBL/GenBank/DDBJ whole genome shotgun (WGS) entry which is preliminary data.</text>
</comment>
<feature type="non-terminal residue" evidence="1">
    <location>
        <position position="1"/>
    </location>
</feature>
<dbReference type="EMBL" id="JAHYIQ010000009">
    <property type="protein sequence ID" value="KAK1129021.1"/>
    <property type="molecule type" value="Genomic_DNA"/>
</dbReference>
<dbReference type="AlphaFoldDB" id="A0AA40G0X4"/>
<gene>
    <name evidence="1" type="ORF">K0M31_020154</name>
</gene>
<keyword evidence="2" id="KW-1185">Reference proteome</keyword>
<name>A0AA40G0X4_9HYME</name>